<gene>
    <name evidence="7" type="ORF">EYW47_33085</name>
</gene>
<dbReference type="Pfam" id="PF00355">
    <property type="entry name" value="Rieske"/>
    <property type="match status" value="1"/>
</dbReference>
<dbReference type="SUPFAM" id="SSF55961">
    <property type="entry name" value="Bet v1-like"/>
    <property type="match status" value="1"/>
</dbReference>
<evidence type="ECO:0000256" key="1">
    <source>
        <dbReference type="ARBA" id="ARBA00022714"/>
    </source>
</evidence>
<dbReference type="InterPro" id="IPR036922">
    <property type="entry name" value="Rieske_2Fe-2S_sf"/>
</dbReference>
<dbReference type="SUPFAM" id="SSF50022">
    <property type="entry name" value="ISP domain"/>
    <property type="match status" value="1"/>
</dbReference>
<dbReference type="PANTHER" id="PTHR21266:SF59">
    <property type="entry name" value="BLR4922 PROTEIN"/>
    <property type="match status" value="1"/>
</dbReference>
<name>A0A4V2ZY50_9BURK</name>
<accession>A0A4V2ZY50</accession>
<protein>
    <submittedName>
        <fullName evidence="7">(2Fe-2S)-binding protein</fullName>
    </submittedName>
</protein>
<sequence length="433" mass="47880">MLTKQDNELMCRTGAGTAMGNAMRRFWLPVIQSSDMPEPNGDPKTIELLGQRYVVWRDQQGRPGLFDEGCLHRGASMQLARADGDGLRCIYHGWKFAVDGKVLETPNVPDPKFKDRIKGRTYPVREAGGLIWAYLGPQGKEPPFPHRAFMDQPDSHRINACAIVNCNFVQVIEGLVDSSHLTVLHSSALAQTNDSDLDYAGKITHMQFDAAPTIEADETDFGFHYVAIRQAAGSRIARVTSFIAPCFIANANGDVWLAAVPINDERCYFFHVWWDAGKPIGEEPLRHAQLKFVGLDEPTLRKYGMTLDTCDSPAAMSTVNGYRQDRKLQRGGHFTGFDSITQEDAACSVSSGAIRDRSQEMLSSADLAISRLHRTLLACARAERDQRDILALRADAGSAIGISGEIGLDEDWRRLVPHHRIISSAGAGTQRNQ</sequence>
<dbReference type="InterPro" id="IPR045623">
    <property type="entry name" value="LigXa_C"/>
</dbReference>
<dbReference type="EMBL" id="SMRP01000027">
    <property type="protein sequence ID" value="TDG18793.1"/>
    <property type="molecule type" value="Genomic_DNA"/>
</dbReference>
<evidence type="ECO:0000259" key="6">
    <source>
        <dbReference type="PROSITE" id="PS51296"/>
    </source>
</evidence>
<keyword evidence="2" id="KW-0479">Metal-binding</keyword>
<keyword evidence="8" id="KW-1185">Reference proteome</keyword>
<evidence type="ECO:0000313" key="7">
    <source>
        <dbReference type="EMBL" id="TDG18793.1"/>
    </source>
</evidence>
<comment type="caution">
    <text evidence="7">The sequence shown here is derived from an EMBL/GenBank/DDBJ whole genome shotgun (WGS) entry which is preliminary data.</text>
</comment>
<dbReference type="PANTHER" id="PTHR21266">
    <property type="entry name" value="IRON-SULFUR DOMAIN CONTAINING PROTEIN"/>
    <property type="match status" value="1"/>
</dbReference>
<evidence type="ECO:0000256" key="3">
    <source>
        <dbReference type="ARBA" id="ARBA00023002"/>
    </source>
</evidence>
<dbReference type="AlphaFoldDB" id="A0A4V2ZY50"/>
<dbReference type="InterPro" id="IPR050584">
    <property type="entry name" value="Cholesterol_7-desaturase"/>
</dbReference>
<dbReference type="OrthoDB" id="9790995at2"/>
<dbReference type="GO" id="GO:0046872">
    <property type="term" value="F:metal ion binding"/>
    <property type="evidence" value="ECO:0007669"/>
    <property type="project" value="UniProtKB-KW"/>
</dbReference>
<dbReference type="Proteomes" id="UP000295722">
    <property type="component" value="Unassembled WGS sequence"/>
</dbReference>
<evidence type="ECO:0000256" key="2">
    <source>
        <dbReference type="ARBA" id="ARBA00022723"/>
    </source>
</evidence>
<dbReference type="RefSeq" id="WP_133199027.1">
    <property type="nucleotide sequence ID" value="NZ_JBHUCW010000010.1"/>
</dbReference>
<dbReference type="GO" id="GO:0051537">
    <property type="term" value="F:2 iron, 2 sulfur cluster binding"/>
    <property type="evidence" value="ECO:0007669"/>
    <property type="project" value="UniProtKB-KW"/>
</dbReference>
<proteinExistence type="predicted"/>
<dbReference type="PROSITE" id="PS51296">
    <property type="entry name" value="RIESKE"/>
    <property type="match status" value="1"/>
</dbReference>
<dbReference type="Gene3D" id="2.102.10.10">
    <property type="entry name" value="Rieske [2Fe-2S] iron-sulphur domain"/>
    <property type="match status" value="1"/>
</dbReference>
<dbReference type="Pfam" id="PF19301">
    <property type="entry name" value="LigXa_C"/>
    <property type="match status" value="1"/>
</dbReference>
<evidence type="ECO:0000256" key="4">
    <source>
        <dbReference type="ARBA" id="ARBA00023004"/>
    </source>
</evidence>
<organism evidence="7 8">
    <name type="scientific">Paraburkholderia silviterrae</name>
    <dbReference type="NCBI Taxonomy" id="2528715"/>
    <lineage>
        <taxon>Bacteria</taxon>
        <taxon>Pseudomonadati</taxon>
        <taxon>Pseudomonadota</taxon>
        <taxon>Betaproteobacteria</taxon>
        <taxon>Burkholderiales</taxon>
        <taxon>Burkholderiaceae</taxon>
        <taxon>Paraburkholderia</taxon>
    </lineage>
</organism>
<keyword evidence="5" id="KW-0411">Iron-sulfur</keyword>
<keyword evidence="1" id="KW-0001">2Fe-2S</keyword>
<feature type="domain" description="Rieske" evidence="6">
    <location>
        <begin position="27"/>
        <end position="133"/>
    </location>
</feature>
<dbReference type="InterPro" id="IPR017941">
    <property type="entry name" value="Rieske_2Fe-2S"/>
</dbReference>
<dbReference type="GO" id="GO:0016491">
    <property type="term" value="F:oxidoreductase activity"/>
    <property type="evidence" value="ECO:0007669"/>
    <property type="project" value="UniProtKB-KW"/>
</dbReference>
<evidence type="ECO:0000313" key="8">
    <source>
        <dbReference type="Proteomes" id="UP000295722"/>
    </source>
</evidence>
<keyword evidence="3" id="KW-0560">Oxidoreductase</keyword>
<reference evidence="7 8" key="1">
    <citation type="submission" date="2019-03" db="EMBL/GenBank/DDBJ databases">
        <title>Paraburkholderia sp. 4M-K11, isolated from subtropical forest soil.</title>
        <authorList>
            <person name="Gao Z.-H."/>
            <person name="Qiu L.-H."/>
        </authorList>
    </citation>
    <scope>NUCLEOTIDE SEQUENCE [LARGE SCALE GENOMIC DNA]</scope>
    <source>
        <strain evidence="7 8">4M-K11</strain>
    </source>
</reference>
<keyword evidence="4" id="KW-0408">Iron</keyword>
<evidence type="ECO:0000256" key="5">
    <source>
        <dbReference type="ARBA" id="ARBA00023014"/>
    </source>
</evidence>